<organism evidence="1 2">
    <name type="scientific">Aquimarina rubra</name>
    <dbReference type="NCBI Taxonomy" id="1920033"/>
    <lineage>
        <taxon>Bacteria</taxon>
        <taxon>Pseudomonadati</taxon>
        <taxon>Bacteroidota</taxon>
        <taxon>Flavobacteriia</taxon>
        <taxon>Flavobacteriales</taxon>
        <taxon>Flavobacteriaceae</taxon>
        <taxon>Aquimarina</taxon>
    </lineage>
</organism>
<dbReference type="SUPFAM" id="SSF82171">
    <property type="entry name" value="DPP6 N-terminal domain-like"/>
    <property type="match status" value="1"/>
</dbReference>
<reference evidence="2" key="1">
    <citation type="journal article" date="2019" name="Int. J. Syst. Evol. Microbiol.">
        <title>The Global Catalogue of Microorganisms (GCM) 10K type strain sequencing project: providing services to taxonomists for standard genome sequencing and annotation.</title>
        <authorList>
            <consortium name="The Broad Institute Genomics Platform"/>
            <consortium name="The Broad Institute Genome Sequencing Center for Infectious Disease"/>
            <person name="Wu L."/>
            <person name="Ma J."/>
        </authorList>
    </citation>
    <scope>NUCLEOTIDE SEQUENCE [LARGE SCALE GENOMIC DNA]</scope>
    <source>
        <strain evidence="2">KCTC 52274</strain>
    </source>
</reference>
<dbReference type="RefSeq" id="WP_378294799.1">
    <property type="nucleotide sequence ID" value="NZ_JBHULE010000035.1"/>
</dbReference>
<evidence type="ECO:0008006" key="3">
    <source>
        <dbReference type="Google" id="ProtNLM"/>
    </source>
</evidence>
<dbReference type="Gene3D" id="2.60.40.10">
    <property type="entry name" value="Immunoglobulins"/>
    <property type="match status" value="1"/>
</dbReference>
<proteinExistence type="predicted"/>
<evidence type="ECO:0000313" key="1">
    <source>
        <dbReference type="EMBL" id="MFD2564949.1"/>
    </source>
</evidence>
<sequence length="389" mass="44271">MSKLWISLGLIFGLISCTSSTKSIDYLGQSYPDMIPLIFAPDIVSVKGRLDHGISFTPDTQEVAFGVLDKEDFSGDIWYAKKESEGWTRPAIFEPLKGQSVYLPYFSPDGQSMLFAKSVSDTNKYVTDIWRLQKNKGTWSDPKKEGHPISSLEREASACMSLDKTIYFSSNRDSNSSGTADLYVSSLENGTYTNAKRIDVISSERDEESIFVAPDEDYIIFSRYATNENAPDLWISYQDATKKWTQPRSLDATINTSDWERRPFVSADHNFLFFTRLQMDEKGLAESDIYWVHTKKVFKPFVFNPITTQTIKVGKETTVSIPTDYFKDIDQEQLEISFNNENVKWASFDSSTMILTMHPDEVGEFEVIFSTVDAFSNETNDRVKIIVAE</sequence>
<dbReference type="InterPro" id="IPR011042">
    <property type="entry name" value="6-blade_b-propeller_TolB-like"/>
</dbReference>
<dbReference type="EMBL" id="JBHULE010000035">
    <property type="protein sequence ID" value="MFD2564949.1"/>
    <property type="molecule type" value="Genomic_DNA"/>
</dbReference>
<comment type="caution">
    <text evidence="1">The sequence shown here is derived from an EMBL/GenBank/DDBJ whole genome shotgun (WGS) entry which is preliminary data.</text>
</comment>
<dbReference type="SUPFAM" id="SSF49313">
    <property type="entry name" value="Cadherin-like"/>
    <property type="match status" value="1"/>
</dbReference>
<gene>
    <name evidence="1" type="ORF">ACFSR1_19890</name>
</gene>
<dbReference type="PROSITE" id="PS51257">
    <property type="entry name" value="PROKAR_LIPOPROTEIN"/>
    <property type="match status" value="1"/>
</dbReference>
<dbReference type="InterPro" id="IPR015919">
    <property type="entry name" value="Cadherin-like_sf"/>
</dbReference>
<dbReference type="InterPro" id="IPR011659">
    <property type="entry name" value="WD40"/>
</dbReference>
<accession>A0ABW5LLB1</accession>
<keyword evidence="2" id="KW-1185">Reference proteome</keyword>
<dbReference type="Proteomes" id="UP001597319">
    <property type="component" value="Unassembled WGS sequence"/>
</dbReference>
<dbReference type="InterPro" id="IPR013783">
    <property type="entry name" value="Ig-like_fold"/>
</dbReference>
<evidence type="ECO:0000313" key="2">
    <source>
        <dbReference type="Proteomes" id="UP001597319"/>
    </source>
</evidence>
<dbReference type="Pfam" id="PF07676">
    <property type="entry name" value="PD40"/>
    <property type="match status" value="3"/>
</dbReference>
<name>A0ABW5LLB1_9FLAO</name>
<protein>
    <recommendedName>
        <fullName evidence="3">WD40 repeat protein</fullName>
    </recommendedName>
</protein>
<dbReference type="Gene3D" id="2.120.10.30">
    <property type="entry name" value="TolB, C-terminal domain"/>
    <property type="match status" value="1"/>
</dbReference>